<feature type="compositionally biased region" description="Polar residues" evidence="1">
    <location>
        <begin position="261"/>
        <end position="270"/>
    </location>
</feature>
<evidence type="ECO:0008006" key="4">
    <source>
        <dbReference type="Google" id="ProtNLM"/>
    </source>
</evidence>
<feature type="region of interest" description="Disordered" evidence="1">
    <location>
        <begin position="319"/>
        <end position="342"/>
    </location>
</feature>
<comment type="caution">
    <text evidence="2">The sequence shown here is derived from an EMBL/GenBank/DDBJ whole genome shotgun (WGS) entry which is preliminary data.</text>
</comment>
<feature type="region of interest" description="Disordered" evidence="1">
    <location>
        <begin position="155"/>
        <end position="188"/>
    </location>
</feature>
<dbReference type="EMBL" id="SGPK01000122">
    <property type="protein sequence ID" value="THH07881.1"/>
    <property type="molecule type" value="Genomic_DNA"/>
</dbReference>
<dbReference type="Proteomes" id="UP000308199">
    <property type="component" value="Unassembled WGS sequence"/>
</dbReference>
<dbReference type="PANTHER" id="PTHR28027">
    <property type="entry name" value="TRANSCRIPTIONAL REGULATOR MIT1"/>
    <property type="match status" value="1"/>
</dbReference>
<accession>A0A4S4L9Z7</accession>
<evidence type="ECO:0000313" key="2">
    <source>
        <dbReference type="EMBL" id="THH07881.1"/>
    </source>
</evidence>
<dbReference type="Pfam" id="PF09729">
    <property type="entry name" value="Gti1_Pac2"/>
    <property type="match status" value="1"/>
</dbReference>
<feature type="region of interest" description="Disordered" evidence="1">
    <location>
        <begin position="470"/>
        <end position="492"/>
    </location>
</feature>
<dbReference type="PANTHER" id="PTHR28027:SF2">
    <property type="entry name" value="TRANSCRIPTIONAL REGULATOR MIT1"/>
    <property type="match status" value="1"/>
</dbReference>
<name>A0A4S4L9Z7_9AGAM</name>
<feature type="compositionally biased region" description="Low complexity" evidence="1">
    <location>
        <begin position="162"/>
        <end position="172"/>
    </location>
</feature>
<dbReference type="AlphaFoldDB" id="A0A4S4L9Z7"/>
<proteinExistence type="predicted"/>
<feature type="region of interest" description="Disordered" evidence="1">
    <location>
        <begin position="246"/>
        <end position="288"/>
    </location>
</feature>
<gene>
    <name evidence="2" type="ORF">EW145_g3083</name>
</gene>
<sequence>MLVSAYAQHPVAQFMPPSPATPMPFQNGTAPVFRACASEMQRPTLSNVRIRSTRDANQIFYAVARNLLPMTVRRLDAEERRAITSGNVYVWEERGVNSEATGMGIERWTDGMRWSPSRVRDEFLFYHQKEMSPDEAAELPPTRWARVVNERRTELDALQPKAANSDTSASDASPDKIPTQQPSNDQERLIKQTYSVLVTLPEDRQRNTSRKWHLTAYFTQATVDSLSTVDKTLSTPQVTVPEGWFRSARAGKSRRDPRQRQIFNPQNSAPDMQAEAGPSGSSPASHLSAQQFPLSASFPPPQSQYSGFVQEDDRMQVDGVYQRPPLPPPPMYGSYTIPPVPPPPPHDVTPIARGPGPDLTDDRMLRERERDRNRHECERPPLPNTFDPTSMRIVPSHLRAPSFTNSYANVPSPRMSSRLPPSNYYQKNQPAESFQNPIREGVHTPGTHASYYHQRAMCQSYGPVDPNWQARPQTLPPNLDSHLGSQMDSPPLHNRSLLASVPTPIAMPIAQPPTLVPSPAPSPPSSTSRLMAESNRALIPLDNLENAIFPRRDPMDDALLRRFNGLRTTPLANSEQ</sequence>
<feature type="compositionally biased region" description="Low complexity" evidence="1">
    <location>
        <begin position="276"/>
        <end position="285"/>
    </location>
</feature>
<feature type="compositionally biased region" description="Pro residues" evidence="1">
    <location>
        <begin position="511"/>
        <end position="524"/>
    </location>
</feature>
<keyword evidence="3" id="KW-1185">Reference proteome</keyword>
<evidence type="ECO:0000313" key="3">
    <source>
        <dbReference type="Proteomes" id="UP000308199"/>
    </source>
</evidence>
<feature type="region of interest" description="Disordered" evidence="1">
    <location>
        <begin position="511"/>
        <end position="530"/>
    </location>
</feature>
<organism evidence="2 3">
    <name type="scientific">Phellinidium pouzarii</name>
    <dbReference type="NCBI Taxonomy" id="167371"/>
    <lineage>
        <taxon>Eukaryota</taxon>
        <taxon>Fungi</taxon>
        <taxon>Dikarya</taxon>
        <taxon>Basidiomycota</taxon>
        <taxon>Agaricomycotina</taxon>
        <taxon>Agaricomycetes</taxon>
        <taxon>Hymenochaetales</taxon>
        <taxon>Hymenochaetaceae</taxon>
        <taxon>Phellinidium</taxon>
    </lineage>
</organism>
<evidence type="ECO:0000256" key="1">
    <source>
        <dbReference type="SAM" id="MobiDB-lite"/>
    </source>
</evidence>
<feature type="compositionally biased region" description="Basic and acidic residues" evidence="1">
    <location>
        <begin position="369"/>
        <end position="379"/>
    </location>
</feature>
<dbReference type="GO" id="GO:0003677">
    <property type="term" value="F:DNA binding"/>
    <property type="evidence" value="ECO:0007669"/>
    <property type="project" value="TreeGrafter"/>
</dbReference>
<dbReference type="InterPro" id="IPR018608">
    <property type="entry name" value="Gti1/Pac2"/>
</dbReference>
<feature type="region of interest" description="Disordered" evidence="1">
    <location>
        <begin position="369"/>
        <end position="391"/>
    </location>
</feature>
<protein>
    <recommendedName>
        <fullName evidence="4">cAMP-independent regulatory protein pac2</fullName>
    </recommendedName>
</protein>
<reference evidence="2 3" key="1">
    <citation type="submission" date="2019-02" db="EMBL/GenBank/DDBJ databases">
        <title>Genome sequencing of the rare red list fungi Phellinidium pouzarii.</title>
        <authorList>
            <person name="Buettner E."/>
            <person name="Kellner H."/>
        </authorList>
    </citation>
    <scope>NUCLEOTIDE SEQUENCE [LARGE SCALE GENOMIC DNA]</scope>
    <source>
        <strain evidence="2 3">DSM 108285</strain>
    </source>
</reference>
<dbReference type="OrthoDB" id="5572844at2759"/>